<protein>
    <submittedName>
        <fullName evidence="1">Uncharacterized protein</fullName>
    </submittedName>
</protein>
<evidence type="ECO:0000313" key="2">
    <source>
        <dbReference type="Proteomes" id="UP000284416"/>
    </source>
</evidence>
<dbReference type="Proteomes" id="UP000284416">
    <property type="component" value="Unassembled WGS sequence"/>
</dbReference>
<keyword evidence="2" id="KW-1185">Reference proteome</keyword>
<dbReference type="AlphaFoldDB" id="A0A417YIG6"/>
<comment type="caution">
    <text evidence="1">The sequence shown here is derived from an EMBL/GenBank/DDBJ whole genome shotgun (WGS) entry which is preliminary data.</text>
</comment>
<name>A0A417YIG6_9BACI</name>
<organism evidence="1 2">
    <name type="scientific">Neobacillus notoginsengisoli</name>
    <dbReference type="NCBI Taxonomy" id="1578198"/>
    <lineage>
        <taxon>Bacteria</taxon>
        <taxon>Bacillati</taxon>
        <taxon>Bacillota</taxon>
        <taxon>Bacilli</taxon>
        <taxon>Bacillales</taxon>
        <taxon>Bacillaceae</taxon>
        <taxon>Neobacillus</taxon>
    </lineage>
</organism>
<accession>A0A417YIG6</accession>
<proteinExistence type="predicted"/>
<sequence length="83" mass="9323">MPHCECIIPFRKESDELTIYRMPAGMAGAFGILCCEGTRKVFILQEGVNGWQKVERKLEISKLYLDRVHGYSGKLGGYVSLPS</sequence>
<evidence type="ECO:0000313" key="1">
    <source>
        <dbReference type="EMBL" id="RHW32838.1"/>
    </source>
</evidence>
<gene>
    <name evidence="1" type="ORF">D1B31_21065</name>
</gene>
<dbReference type="EMBL" id="QWEG01000018">
    <property type="protein sequence ID" value="RHW32838.1"/>
    <property type="molecule type" value="Genomic_DNA"/>
</dbReference>
<dbReference type="RefSeq" id="WP_118924158.1">
    <property type="nucleotide sequence ID" value="NZ_QWEG01000018.1"/>
</dbReference>
<reference evidence="1 2" key="1">
    <citation type="journal article" date="2017" name="Int. J. Syst. Evol. Microbiol.">
        <title>Bacillus notoginsengisoli sp. nov., a novel bacterium isolated from the rhizosphere of Panax notoginseng.</title>
        <authorList>
            <person name="Zhang M.Y."/>
            <person name="Cheng J."/>
            <person name="Cai Y."/>
            <person name="Zhang T.Y."/>
            <person name="Wu Y.Y."/>
            <person name="Manikprabhu D."/>
            <person name="Li W.J."/>
            <person name="Zhang Y.X."/>
        </authorList>
    </citation>
    <scope>NUCLEOTIDE SEQUENCE [LARGE SCALE GENOMIC DNA]</scope>
    <source>
        <strain evidence="1 2">JCM 30743</strain>
    </source>
</reference>